<evidence type="ECO:0000313" key="2">
    <source>
        <dbReference type="Proteomes" id="UP000789860"/>
    </source>
</evidence>
<feature type="non-terminal residue" evidence="1">
    <location>
        <position position="114"/>
    </location>
</feature>
<protein>
    <submittedName>
        <fullName evidence="1">6884_t:CDS:1</fullName>
    </submittedName>
</protein>
<keyword evidence="2" id="KW-1185">Reference proteome</keyword>
<sequence length="114" mass="13688">EVNENNPFDSLKLEGWYEMNIWSHLIDPAFYNVNINLIHSEEMSFASSDRKNVERTTNDRKKAGREWKEQSETKYITDSLKICKMLKDMLNQLAIKYNMKEDYVRKLYVVEMLQ</sequence>
<accession>A0ACA9MAE2</accession>
<comment type="caution">
    <text evidence="1">The sequence shown here is derived from an EMBL/GenBank/DDBJ whole genome shotgun (WGS) entry which is preliminary data.</text>
</comment>
<reference evidence="1" key="1">
    <citation type="submission" date="2021-06" db="EMBL/GenBank/DDBJ databases">
        <authorList>
            <person name="Kallberg Y."/>
            <person name="Tangrot J."/>
            <person name="Rosling A."/>
        </authorList>
    </citation>
    <scope>NUCLEOTIDE SEQUENCE</scope>
    <source>
        <strain evidence="1">AU212A</strain>
    </source>
</reference>
<dbReference type="Proteomes" id="UP000789860">
    <property type="component" value="Unassembled WGS sequence"/>
</dbReference>
<organism evidence="1 2">
    <name type="scientific">Scutellospora calospora</name>
    <dbReference type="NCBI Taxonomy" id="85575"/>
    <lineage>
        <taxon>Eukaryota</taxon>
        <taxon>Fungi</taxon>
        <taxon>Fungi incertae sedis</taxon>
        <taxon>Mucoromycota</taxon>
        <taxon>Glomeromycotina</taxon>
        <taxon>Glomeromycetes</taxon>
        <taxon>Diversisporales</taxon>
        <taxon>Gigasporaceae</taxon>
        <taxon>Scutellospora</taxon>
    </lineage>
</organism>
<proteinExistence type="predicted"/>
<evidence type="ECO:0000313" key="1">
    <source>
        <dbReference type="EMBL" id="CAG8578395.1"/>
    </source>
</evidence>
<dbReference type="EMBL" id="CAJVPM010011084">
    <property type="protein sequence ID" value="CAG8578395.1"/>
    <property type="molecule type" value="Genomic_DNA"/>
</dbReference>
<gene>
    <name evidence="1" type="ORF">SCALOS_LOCUS6109</name>
</gene>
<name>A0ACA9MAE2_9GLOM</name>
<feature type="non-terminal residue" evidence="1">
    <location>
        <position position="1"/>
    </location>
</feature>